<evidence type="ECO:0000259" key="7">
    <source>
        <dbReference type="Pfam" id="PF13877"/>
    </source>
</evidence>
<keyword evidence="10" id="KW-1185">Reference proteome</keyword>
<dbReference type="PANTHER" id="PTHR46423:SF1">
    <property type="entry name" value="RNA POLYMERASE II-ASSOCIATED PROTEIN 3"/>
    <property type="match status" value="1"/>
</dbReference>
<evidence type="ECO:0000256" key="1">
    <source>
        <dbReference type="ARBA" id="ARBA00022737"/>
    </source>
</evidence>
<organism evidence="8">
    <name type="scientific">Kwoniella pini CBS 10737</name>
    <dbReference type="NCBI Taxonomy" id="1296096"/>
    <lineage>
        <taxon>Eukaryota</taxon>
        <taxon>Fungi</taxon>
        <taxon>Dikarya</taxon>
        <taxon>Basidiomycota</taxon>
        <taxon>Agaricomycotina</taxon>
        <taxon>Tremellomycetes</taxon>
        <taxon>Tremellales</taxon>
        <taxon>Cryptococcaceae</taxon>
        <taxon>Kwoniella</taxon>
    </lineage>
</organism>
<evidence type="ECO:0000256" key="2">
    <source>
        <dbReference type="ARBA" id="ARBA00022803"/>
    </source>
</evidence>
<dbReference type="GO" id="GO:0101031">
    <property type="term" value="C:protein folding chaperone complex"/>
    <property type="evidence" value="ECO:0007669"/>
    <property type="project" value="TreeGrafter"/>
</dbReference>
<dbReference type="EMBL" id="KI894007">
    <property type="protein sequence ID" value="OCF53154.1"/>
    <property type="molecule type" value="Genomic_DNA"/>
</dbReference>
<reference evidence="8" key="1">
    <citation type="submission" date="2013-07" db="EMBL/GenBank/DDBJ databases">
        <title>The Genome Sequence of Cryptococcus pinus CBS10737.</title>
        <authorList>
            <consortium name="The Broad Institute Genome Sequencing Platform"/>
            <person name="Cuomo C."/>
            <person name="Litvintseva A."/>
            <person name="Chen Y."/>
            <person name="Heitman J."/>
            <person name="Sun S."/>
            <person name="Springer D."/>
            <person name="Dromer F."/>
            <person name="Young S.K."/>
            <person name="Zeng Q."/>
            <person name="Gargeya S."/>
            <person name="Fitzgerald M."/>
            <person name="Abouelleil A."/>
            <person name="Alvarado L."/>
            <person name="Berlin A.M."/>
            <person name="Chapman S.B."/>
            <person name="Dewar J."/>
            <person name="Goldberg J."/>
            <person name="Griggs A."/>
            <person name="Gujja S."/>
            <person name="Hansen M."/>
            <person name="Howarth C."/>
            <person name="Imamovic A."/>
            <person name="Larimer J."/>
            <person name="McCowan C."/>
            <person name="Murphy C."/>
            <person name="Pearson M."/>
            <person name="Priest M."/>
            <person name="Roberts A."/>
            <person name="Saif S."/>
            <person name="Shea T."/>
            <person name="Sykes S."/>
            <person name="Wortman J."/>
            <person name="Nusbaum C."/>
            <person name="Birren B."/>
        </authorList>
    </citation>
    <scope>NUCLEOTIDE SEQUENCE [LARGE SCALE GENOMIC DNA]</scope>
    <source>
        <strain evidence="8">CBS 10737</strain>
    </source>
</reference>
<keyword evidence="1" id="KW-0677">Repeat</keyword>
<evidence type="ECO:0000313" key="10">
    <source>
        <dbReference type="Proteomes" id="UP000094020"/>
    </source>
</evidence>
<dbReference type="KEGG" id="kpin:30168824"/>
<dbReference type="PANTHER" id="PTHR46423">
    <property type="entry name" value="RNA POLYMERASE II-ASSOCIATED PROTEIN 3"/>
    <property type="match status" value="1"/>
</dbReference>
<keyword evidence="2 5" id="KW-0802">TPR repeat</keyword>
<dbReference type="SUPFAM" id="SSF48452">
    <property type="entry name" value="TPR-like"/>
    <property type="match status" value="1"/>
</dbReference>
<feature type="region of interest" description="Disordered" evidence="6">
    <location>
        <begin position="197"/>
        <end position="311"/>
    </location>
</feature>
<dbReference type="Pfam" id="PF13181">
    <property type="entry name" value="TPR_8"/>
    <property type="match status" value="1"/>
</dbReference>
<dbReference type="Pfam" id="PF13414">
    <property type="entry name" value="TPR_11"/>
    <property type="match status" value="1"/>
</dbReference>
<protein>
    <recommendedName>
        <fullName evidence="4">RNA polymerase II-associated protein 3</fullName>
    </recommendedName>
</protein>
<dbReference type="InterPro" id="IPR051966">
    <property type="entry name" value="RPAP3"/>
</dbReference>
<evidence type="ECO:0000313" key="9">
    <source>
        <dbReference type="EMBL" id="WWC66964.1"/>
    </source>
</evidence>
<reference evidence="9" key="4">
    <citation type="submission" date="2024-02" db="EMBL/GenBank/DDBJ databases">
        <title>Comparative genomics of Cryptococcus and Kwoniella reveals pathogenesis evolution and contrasting modes of karyotype evolution via chromosome fusion or intercentromeric recombination.</title>
        <authorList>
            <person name="Coelho M.A."/>
            <person name="David-Palma M."/>
            <person name="Shea T."/>
            <person name="Bowers K."/>
            <person name="McGinley-Smith S."/>
            <person name="Mohammad A.W."/>
            <person name="Gnirke A."/>
            <person name="Yurkov A.M."/>
            <person name="Nowrousian M."/>
            <person name="Sun S."/>
            <person name="Cuomo C.A."/>
            <person name="Heitman J."/>
        </authorList>
    </citation>
    <scope>NUCLEOTIDE SEQUENCE</scope>
    <source>
        <strain evidence="9">CBS 10737</strain>
    </source>
</reference>
<feature type="domain" description="RNA-polymerase II-associated protein 3-like C-terminal" evidence="7">
    <location>
        <begin position="335"/>
        <end position="427"/>
    </location>
</feature>
<evidence type="ECO:0000313" key="8">
    <source>
        <dbReference type="EMBL" id="OCF53154.1"/>
    </source>
</evidence>
<accession>A0A1B9ICN2</accession>
<feature type="region of interest" description="Disordered" evidence="6">
    <location>
        <begin position="123"/>
        <end position="165"/>
    </location>
</feature>
<gene>
    <name evidence="8" type="ORF">I206_00455</name>
    <name evidence="9" type="ORF">I206_100871</name>
</gene>
<reference evidence="8" key="3">
    <citation type="submission" date="2016-07" db="EMBL/GenBank/DDBJ databases">
        <title>Evolution of pathogenesis and genome organization in the Tremellales.</title>
        <authorList>
            <person name="Cuomo C."/>
            <person name="Litvintseva A."/>
            <person name="Heitman J."/>
            <person name="Chen Y."/>
            <person name="Sun S."/>
            <person name="Springer D."/>
            <person name="Dromer F."/>
            <person name="Young S."/>
            <person name="Zeng Q."/>
            <person name="Chapman S."/>
            <person name="Gujja S."/>
            <person name="Saif S."/>
            <person name="Birren B."/>
        </authorList>
    </citation>
    <scope>NUCLEOTIDE SEQUENCE</scope>
    <source>
        <strain evidence="8">CBS 10737</strain>
    </source>
</reference>
<dbReference type="RefSeq" id="XP_019014373.1">
    <property type="nucleotide sequence ID" value="XM_019152235.1"/>
</dbReference>
<reference evidence="9" key="2">
    <citation type="submission" date="2013-07" db="EMBL/GenBank/DDBJ databases">
        <authorList>
            <consortium name="The Broad Institute Genome Sequencing Platform"/>
            <person name="Cuomo C."/>
            <person name="Litvintseva A."/>
            <person name="Chen Y."/>
            <person name="Heitman J."/>
            <person name="Sun S."/>
            <person name="Springer D."/>
            <person name="Dromer F."/>
            <person name="Young S.K."/>
            <person name="Zeng Q."/>
            <person name="Gargeya S."/>
            <person name="Fitzgerald M."/>
            <person name="Abouelleil A."/>
            <person name="Alvarado L."/>
            <person name="Berlin A.M."/>
            <person name="Chapman S.B."/>
            <person name="Dewar J."/>
            <person name="Goldberg J."/>
            <person name="Griggs A."/>
            <person name="Gujja S."/>
            <person name="Hansen M."/>
            <person name="Howarth C."/>
            <person name="Imamovic A."/>
            <person name="Larimer J."/>
            <person name="McCowan C."/>
            <person name="Murphy C."/>
            <person name="Pearson M."/>
            <person name="Priest M."/>
            <person name="Roberts A."/>
            <person name="Saif S."/>
            <person name="Shea T."/>
            <person name="Sykes S."/>
            <person name="Wortman J."/>
            <person name="Nusbaum C."/>
            <person name="Birren B."/>
        </authorList>
    </citation>
    <scope>NUCLEOTIDE SEQUENCE</scope>
    <source>
        <strain evidence="9">CBS 10737</strain>
    </source>
</reference>
<dbReference type="OrthoDB" id="629492at2759"/>
<dbReference type="InterPro" id="IPR025986">
    <property type="entry name" value="RPAP3-like_C"/>
</dbReference>
<evidence type="ECO:0000256" key="6">
    <source>
        <dbReference type="SAM" id="MobiDB-lite"/>
    </source>
</evidence>
<feature type="compositionally biased region" description="Low complexity" evidence="6">
    <location>
        <begin position="253"/>
        <end position="278"/>
    </location>
</feature>
<evidence type="ECO:0000256" key="3">
    <source>
        <dbReference type="ARBA" id="ARBA00038275"/>
    </source>
</evidence>
<sequence length="446" mass="49045">MSVKVDVEKSDKSRADGNTSFKKGKWVEAIGHYTNAIVYNPTNPLAYSNRAQAFLKLDKFNDAERDCTTCLKLDNGNIKALYRRGLSRKGLDKIEEAIQDLEDVLKIDSSNETVKSELQELYGLRQKKTKPRKPLTPPSIPTTISSGASIQEISDKTESVDLRSSIDGKEDRAISEFKATNSFASLRQAREGKKKAFVNGNGSENGKNQSDTVSSTTKANTDSSVASPDDKSRSQINSKDSAIHGEVPPSNDSAAISASVSSVKSKSLSRPQGSSRSSTIENQVPPSSNSSTSTSASIPIPHSKPHVEPSISQLIPDLPKDIDVNSTSPGSGLIFLRYLSSSSSTSFNFNLISLYKPEILSKILLNLLEPDILGIIILSLEFGLNKREKEKNDINIDNDNDIGKYLTELKKTKRWKINFTMLSKKEKQIAERIWKECNLENEGNLI</sequence>
<dbReference type="Proteomes" id="UP000094020">
    <property type="component" value="Chromosome 1"/>
</dbReference>
<dbReference type="GeneID" id="30168824"/>
<dbReference type="InterPro" id="IPR011990">
    <property type="entry name" value="TPR-like_helical_dom_sf"/>
</dbReference>
<dbReference type="InterPro" id="IPR019734">
    <property type="entry name" value="TPR_rpt"/>
</dbReference>
<feature type="repeat" description="TPR" evidence="5">
    <location>
        <begin position="78"/>
        <end position="111"/>
    </location>
</feature>
<dbReference type="Gene3D" id="1.25.40.10">
    <property type="entry name" value="Tetratricopeptide repeat domain"/>
    <property type="match status" value="1"/>
</dbReference>
<evidence type="ECO:0000256" key="5">
    <source>
        <dbReference type="PROSITE-ProRule" id="PRU00339"/>
    </source>
</evidence>
<name>A0A1B9ICN2_9TREE</name>
<proteinExistence type="inferred from homology"/>
<comment type="similarity">
    <text evidence="3">Belongs to the RPAP3 family.</text>
</comment>
<evidence type="ECO:0000256" key="4">
    <source>
        <dbReference type="ARBA" id="ARBA00040133"/>
    </source>
</evidence>
<dbReference type="EMBL" id="CP144519">
    <property type="protein sequence ID" value="WWC66964.1"/>
    <property type="molecule type" value="Genomic_DNA"/>
</dbReference>
<feature type="compositionally biased region" description="Low complexity" evidence="6">
    <location>
        <begin position="285"/>
        <end position="301"/>
    </location>
</feature>
<dbReference type="PROSITE" id="PS50005">
    <property type="entry name" value="TPR"/>
    <property type="match status" value="1"/>
</dbReference>
<dbReference type="AlphaFoldDB" id="A0A1B9ICN2"/>
<feature type="compositionally biased region" description="Basic and acidic residues" evidence="6">
    <location>
        <begin position="153"/>
        <end position="165"/>
    </location>
</feature>
<dbReference type="Pfam" id="PF13877">
    <property type="entry name" value="RPAP3_C"/>
    <property type="match status" value="1"/>
</dbReference>
<feature type="compositionally biased region" description="Polar residues" evidence="6">
    <location>
        <begin position="200"/>
        <end position="226"/>
    </location>
</feature>
<dbReference type="STRING" id="1296096.A0A1B9ICN2"/>
<dbReference type="SMART" id="SM00028">
    <property type="entry name" value="TPR"/>
    <property type="match status" value="3"/>
</dbReference>